<dbReference type="Proteomes" id="UP000295565">
    <property type="component" value="Unassembled WGS sequence"/>
</dbReference>
<name>A0A4R1K237_9GAMM</name>
<proteinExistence type="predicted"/>
<protein>
    <submittedName>
        <fullName evidence="1">Uncharacterized protein</fullName>
    </submittedName>
</protein>
<reference evidence="1 2" key="1">
    <citation type="submission" date="2019-03" db="EMBL/GenBank/DDBJ databases">
        <title>Genomic Encyclopedia of Type Strains, Phase IV (KMG-IV): sequencing the most valuable type-strain genomes for metagenomic binning, comparative biology and taxonomic classification.</title>
        <authorList>
            <person name="Goeker M."/>
        </authorList>
    </citation>
    <scope>NUCLEOTIDE SEQUENCE [LARGE SCALE GENOMIC DNA]</scope>
    <source>
        <strain evidence="1 2">DSM 18577</strain>
    </source>
</reference>
<comment type="caution">
    <text evidence="1">The sequence shown here is derived from an EMBL/GenBank/DDBJ whole genome shotgun (WGS) entry which is preliminary data.</text>
</comment>
<dbReference type="AlphaFoldDB" id="A0A4R1K237"/>
<keyword evidence="2" id="KW-1185">Reference proteome</keyword>
<organism evidence="1 2">
    <name type="scientific">Celerinatantimonas diazotrophica</name>
    <dbReference type="NCBI Taxonomy" id="412034"/>
    <lineage>
        <taxon>Bacteria</taxon>
        <taxon>Pseudomonadati</taxon>
        <taxon>Pseudomonadota</taxon>
        <taxon>Gammaproteobacteria</taxon>
        <taxon>Celerinatantimonadaceae</taxon>
        <taxon>Celerinatantimonas</taxon>
    </lineage>
</organism>
<evidence type="ECO:0000313" key="2">
    <source>
        <dbReference type="Proteomes" id="UP000295565"/>
    </source>
</evidence>
<accession>A0A4R1K237</accession>
<gene>
    <name evidence="1" type="ORF">EV690_1437</name>
</gene>
<dbReference type="EMBL" id="SMGD01000012">
    <property type="protein sequence ID" value="TCK57743.1"/>
    <property type="molecule type" value="Genomic_DNA"/>
</dbReference>
<sequence>MLARLFILLLGQSDEVKTKTALEAEPPSPPICCTALGLPNHKYFLKNNQFTPHLGKGKRGRAYLYLQTQKGPTMTNMEGLTR</sequence>
<evidence type="ECO:0000313" key="1">
    <source>
        <dbReference type="EMBL" id="TCK57743.1"/>
    </source>
</evidence>